<reference evidence="5" key="2">
    <citation type="submission" date="2021-02" db="EMBL/GenBank/DDBJ databases">
        <title>Aspergillus puulaauensis MK2 genome sequence.</title>
        <authorList>
            <person name="Futagami T."/>
            <person name="Mori K."/>
            <person name="Kadooka C."/>
            <person name="Tanaka T."/>
        </authorList>
    </citation>
    <scope>NUCLEOTIDE SEQUENCE</scope>
    <source>
        <strain evidence="5">MK2</strain>
    </source>
</reference>
<dbReference type="InterPro" id="IPR007751">
    <property type="entry name" value="DUF676_lipase-like"/>
</dbReference>
<dbReference type="RefSeq" id="XP_041557622.1">
    <property type="nucleotide sequence ID" value="XM_041705103.1"/>
</dbReference>
<dbReference type="Pfam" id="PF00931">
    <property type="entry name" value="NB-ARC"/>
    <property type="match status" value="1"/>
</dbReference>
<evidence type="ECO:0008006" key="7">
    <source>
        <dbReference type="Google" id="ProtNLM"/>
    </source>
</evidence>
<dbReference type="Proteomes" id="UP000654913">
    <property type="component" value="Chromosome 5"/>
</dbReference>
<evidence type="ECO:0000259" key="4">
    <source>
        <dbReference type="Pfam" id="PF05057"/>
    </source>
</evidence>
<evidence type="ECO:0000256" key="1">
    <source>
        <dbReference type="ARBA" id="ARBA00007920"/>
    </source>
</evidence>
<dbReference type="OrthoDB" id="5086500at2759"/>
<proteinExistence type="inferred from homology"/>
<dbReference type="Gene3D" id="1.25.40.10">
    <property type="entry name" value="Tetratricopeptide repeat domain"/>
    <property type="match status" value="3"/>
</dbReference>
<evidence type="ECO:0000313" key="6">
    <source>
        <dbReference type="Proteomes" id="UP000654913"/>
    </source>
</evidence>
<accession>A0A7R7XR50</accession>
<evidence type="ECO:0000313" key="5">
    <source>
        <dbReference type="EMBL" id="BCS25428.1"/>
    </source>
</evidence>
<keyword evidence="2" id="KW-0732">Signal</keyword>
<dbReference type="InterPro" id="IPR027417">
    <property type="entry name" value="P-loop_NTPase"/>
</dbReference>
<protein>
    <recommendedName>
        <fullName evidence="7">GPI inositol-deacylase</fullName>
    </recommendedName>
</protein>
<dbReference type="Pfam" id="PF13374">
    <property type="entry name" value="TPR_10"/>
    <property type="match status" value="2"/>
</dbReference>
<comment type="similarity">
    <text evidence="1">Belongs to the putative lipase ROG1 family.</text>
</comment>
<dbReference type="SUPFAM" id="SSF81901">
    <property type="entry name" value="HCP-like"/>
    <property type="match status" value="1"/>
</dbReference>
<dbReference type="SUPFAM" id="SSF48452">
    <property type="entry name" value="TPR-like"/>
    <property type="match status" value="2"/>
</dbReference>
<dbReference type="GeneID" id="64975433"/>
<dbReference type="InterPro" id="IPR002182">
    <property type="entry name" value="NB-ARC"/>
</dbReference>
<feature type="domain" description="DUF676" evidence="4">
    <location>
        <begin position="128"/>
        <end position="204"/>
    </location>
</feature>
<feature type="domain" description="NB-ARC" evidence="3">
    <location>
        <begin position="371"/>
        <end position="541"/>
    </location>
</feature>
<name>A0A7R7XR50_9EURO</name>
<dbReference type="PANTHER" id="PTHR46082">
    <property type="entry name" value="ATP/GTP-BINDING PROTEIN-RELATED"/>
    <property type="match status" value="1"/>
</dbReference>
<dbReference type="Pfam" id="PF13424">
    <property type="entry name" value="TPR_12"/>
    <property type="match status" value="2"/>
</dbReference>
<evidence type="ECO:0000259" key="3">
    <source>
        <dbReference type="Pfam" id="PF00931"/>
    </source>
</evidence>
<dbReference type="GO" id="GO:0043531">
    <property type="term" value="F:ADP binding"/>
    <property type="evidence" value="ECO:0007669"/>
    <property type="project" value="InterPro"/>
</dbReference>
<dbReference type="InterPro" id="IPR053137">
    <property type="entry name" value="NLR-like"/>
</dbReference>
<dbReference type="InterPro" id="IPR011990">
    <property type="entry name" value="TPR-like_helical_dom_sf"/>
</dbReference>
<evidence type="ECO:0000256" key="2">
    <source>
        <dbReference type="SAM" id="SignalP"/>
    </source>
</evidence>
<dbReference type="EMBL" id="AP024447">
    <property type="protein sequence ID" value="BCS25428.1"/>
    <property type="molecule type" value="Genomic_DNA"/>
</dbReference>
<dbReference type="Gene3D" id="3.40.50.300">
    <property type="entry name" value="P-loop containing nucleotide triphosphate hydrolases"/>
    <property type="match status" value="1"/>
</dbReference>
<sequence>MWKNTYTVGLIVPLIIAALYDLSISGIPSPTNPAQAHKAPLGFVPVGNYTQLQDSDGTDILFVHGLGSNPDTTWQARRRTQGLNASDANVNWVSEFLPDDLGQLETGSTRLYFFNFDSFWKRDAAQARLTTIGNDLLEHMANGIRRSPEAKRRKLVLVGYSYGGLVIKKAVVLARGSPDFEYVVENTQAIIFLGTPHRGSTFSSWGRRVAGLLRLVGSNPSILAEIEYDSTMLLDLHMGFEAGIGTETQIVNVFEQRPTLLFRFWFFQWREFCVREQSAKFGGGRVRNIGLPVDHRGLNKFASRDSSYRVLLSILSYAITSGPQKSRRSHDPKDEFRVTLQLPMLRSDRFTGRDDILQHVHRYFKDECTPSQQCVFALHGPGGIGKTQIAVEYAYRYMDRYTSVFWIDGSSEPAILQSFTHAADQVLSRFRETHTNNTEYMKFAALFGGDNVSYDTSPGIEKRARTVRGMFDWLTQQENHQWLLIFDNVDDLDSFDIRNHIPRVPFGSILLTSRRKDISGYWKSIAVGEMAKEEGKSLFSKSSGFYGEVEDTVAQELLHLLGYFPLAIEQAGAYLSAQQNFLPDQPEQFTRAVRKYIEQYHVNAERLLAHRRPLSIWDYRNDTILTTWEVSLNAVQEKTPEAAELLFLCGFLSNNDISEDMLSDDVHLQTSKNSISELFQLLASFSLVRFTSSMNAITIHPLIHYWLRQRLPLQRKQELTHRALVLLARTLRLKHPEGHLGTCDCNTNHLGPHIHAALANARVYLSKAPVLTSIDLPHPLEHLTMSHKLSFLFERPYWWYLWLLGQLQEAGLLFKSVYREEEQLEDDAWLLTYKLTIAIRDYNLPAAAQLFNWELSEVYRKLHPMHPRSLSVAGDLAWVLYRLQHFEESRRWYEWILTARQRVLGHNHYATMGALIGLAALHEAEGNFDKALELRLTAYQSRVARLGPRNLLTQNAAKTVANQYFDLERYEEADKLYRTVLDAEVEIHGLKHKRVLTLVRDYLANFASKSILDKQAEWARIEYQILNATMGPVHQETLDSAERMALIHFELDQHEQVLEWGLRIFDGRNRTLGLYHKDTMDTMHNLGRVSHHLSRLDESLRWDLMAYETRNRTLGQYNERTLGSALNIGATYADQLRFDKALEWSSIAFQGQNRTLGLDHESTLKSAYSIGLAYEGQFQYENALAWYSIAFEGQNRTLGPNDRATLWSAKKVGFIYDRQFRFDEALEFYSMVFQRRNRTLGPDSYLTLESAHDIGVVYHHQSRFGKAIEWYTFAFEGQKRTLGPDAQETPWSAANIAFAYRAQSQFENVLEWHSIAFEGHIIALGPGHEATLWSGLHVGRVHMDLEQYHEALGWFRRVLSLGDESGSLGIGQDLEVLREARKEISKIECWMDSRERCEYEARMEAVKVVLGEEQSIYLESSWMLEAPATTTGS</sequence>
<dbReference type="KEGG" id="apuu:APUU_50139S"/>
<dbReference type="PANTHER" id="PTHR46082:SF6">
    <property type="entry name" value="AAA+ ATPASE DOMAIN-CONTAINING PROTEIN-RELATED"/>
    <property type="match status" value="1"/>
</dbReference>
<dbReference type="Gene3D" id="3.40.50.1820">
    <property type="entry name" value="alpha/beta hydrolase"/>
    <property type="match status" value="1"/>
</dbReference>
<gene>
    <name evidence="5" type="ORF">APUU_50139S</name>
</gene>
<dbReference type="SUPFAM" id="SSF52540">
    <property type="entry name" value="P-loop containing nucleoside triphosphate hydrolases"/>
    <property type="match status" value="1"/>
</dbReference>
<dbReference type="Pfam" id="PF05057">
    <property type="entry name" value="DUF676"/>
    <property type="match status" value="1"/>
</dbReference>
<organism evidence="5 6">
    <name type="scientific">Aspergillus puulaauensis</name>
    <dbReference type="NCBI Taxonomy" id="1220207"/>
    <lineage>
        <taxon>Eukaryota</taxon>
        <taxon>Fungi</taxon>
        <taxon>Dikarya</taxon>
        <taxon>Ascomycota</taxon>
        <taxon>Pezizomycotina</taxon>
        <taxon>Eurotiomycetes</taxon>
        <taxon>Eurotiomycetidae</taxon>
        <taxon>Eurotiales</taxon>
        <taxon>Aspergillaceae</taxon>
        <taxon>Aspergillus</taxon>
    </lineage>
</organism>
<dbReference type="InterPro" id="IPR029058">
    <property type="entry name" value="AB_hydrolase_fold"/>
</dbReference>
<keyword evidence="6" id="KW-1185">Reference proteome</keyword>
<reference evidence="5" key="1">
    <citation type="submission" date="2021-01" db="EMBL/GenBank/DDBJ databases">
        <authorList>
            <consortium name="Aspergillus puulaauensis MK2 genome sequencing consortium"/>
            <person name="Kazuki M."/>
            <person name="Futagami T."/>
        </authorList>
    </citation>
    <scope>NUCLEOTIDE SEQUENCE</scope>
    <source>
        <strain evidence="5">MK2</strain>
    </source>
</reference>
<dbReference type="SUPFAM" id="SSF53474">
    <property type="entry name" value="alpha/beta-Hydrolases"/>
    <property type="match status" value="1"/>
</dbReference>
<feature type="chain" id="PRO_5030622308" description="GPI inositol-deacylase" evidence="2">
    <location>
        <begin position="26"/>
        <end position="1433"/>
    </location>
</feature>
<feature type="signal peptide" evidence="2">
    <location>
        <begin position="1"/>
        <end position="25"/>
    </location>
</feature>